<protein>
    <recommendedName>
        <fullName evidence="3">Putative Flp pilus-assembly TadG-like N-terminal domain-containing protein</fullName>
    </recommendedName>
</protein>
<dbReference type="EMBL" id="QMEY01000001">
    <property type="protein sequence ID" value="RBQ21658.1"/>
    <property type="molecule type" value="Genomic_DNA"/>
</dbReference>
<accession>A0A366M5X1</accession>
<comment type="caution">
    <text evidence="4">The sequence shown here is derived from an EMBL/GenBank/DDBJ whole genome shotgun (WGS) entry which is preliminary data.</text>
</comment>
<feature type="transmembrane region" description="Helical" evidence="2">
    <location>
        <begin position="12"/>
        <end position="32"/>
    </location>
</feature>
<dbReference type="AlphaFoldDB" id="A0A366M5X1"/>
<feature type="domain" description="Putative Flp pilus-assembly TadG-like N-terminal" evidence="3">
    <location>
        <begin position="7"/>
        <end position="53"/>
    </location>
</feature>
<proteinExistence type="predicted"/>
<evidence type="ECO:0000313" key="5">
    <source>
        <dbReference type="Proteomes" id="UP000253303"/>
    </source>
</evidence>
<evidence type="ECO:0000259" key="3">
    <source>
        <dbReference type="Pfam" id="PF13400"/>
    </source>
</evidence>
<keyword evidence="2" id="KW-0472">Membrane</keyword>
<feature type="compositionally biased region" description="Low complexity" evidence="1">
    <location>
        <begin position="122"/>
        <end position="138"/>
    </location>
</feature>
<evidence type="ECO:0000256" key="1">
    <source>
        <dbReference type="SAM" id="MobiDB-lite"/>
    </source>
</evidence>
<dbReference type="NCBIfam" id="TIGR03816">
    <property type="entry name" value="tadE_like_DECH"/>
    <property type="match status" value="1"/>
</dbReference>
<feature type="region of interest" description="Disordered" evidence="1">
    <location>
        <begin position="107"/>
        <end position="138"/>
    </location>
</feature>
<dbReference type="Proteomes" id="UP000253303">
    <property type="component" value="Unassembled WGS sequence"/>
</dbReference>
<dbReference type="InterPro" id="IPR021202">
    <property type="entry name" value="Rv3654c-like"/>
</dbReference>
<dbReference type="InterPro" id="IPR028087">
    <property type="entry name" value="Tad_N"/>
</dbReference>
<sequence length="138" mass="14332">MAVEERGSATLWVVAFMGVLMAMAMGVAYVGMARVAVHRARSAADLSALAAARVVVRGNDQACDEAESVASANHAVLERCRVDGLTAEVWVSVRYALPGLAERRVTSRARAGPVRQPSAPISAGASGTGRASRAVINL</sequence>
<dbReference type="Pfam" id="PF13400">
    <property type="entry name" value="Tad"/>
    <property type="match status" value="1"/>
</dbReference>
<dbReference type="OrthoDB" id="3405925at2"/>
<reference evidence="4 5" key="1">
    <citation type="submission" date="2018-06" db="EMBL/GenBank/DDBJ databases">
        <title>Sphaerisporangium craniellae sp. nov., isolated from a marine sponge in the South China Sea.</title>
        <authorList>
            <person name="Li L."/>
        </authorList>
    </citation>
    <scope>NUCLEOTIDE SEQUENCE [LARGE SCALE GENOMIC DNA]</scope>
    <source>
        <strain evidence="4 5">LHW63015</strain>
    </source>
</reference>
<keyword evidence="2" id="KW-0812">Transmembrane</keyword>
<evidence type="ECO:0000313" key="4">
    <source>
        <dbReference type="EMBL" id="RBQ21658.1"/>
    </source>
</evidence>
<evidence type="ECO:0000256" key="2">
    <source>
        <dbReference type="SAM" id="Phobius"/>
    </source>
</evidence>
<keyword evidence="5" id="KW-1185">Reference proteome</keyword>
<organism evidence="4 5">
    <name type="scientific">Spongiactinospora rosea</name>
    <dbReference type="NCBI Taxonomy" id="2248750"/>
    <lineage>
        <taxon>Bacteria</taxon>
        <taxon>Bacillati</taxon>
        <taxon>Actinomycetota</taxon>
        <taxon>Actinomycetes</taxon>
        <taxon>Streptosporangiales</taxon>
        <taxon>Streptosporangiaceae</taxon>
        <taxon>Spongiactinospora</taxon>
    </lineage>
</organism>
<name>A0A366M5X1_9ACTN</name>
<keyword evidence="2" id="KW-1133">Transmembrane helix</keyword>
<gene>
    <name evidence="4" type="ORF">DP939_02825</name>
</gene>